<feature type="domain" description="CorA-like transporter" evidence="1">
    <location>
        <begin position="122"/>
        <end position="305"/>
    </location>
</feature>
<proteinExistence type="predicted"/>
<dbReference type="Pfam" id="PF26616">
    <property type="entry name" value="CorA-like"/>
    <property type="match status" value="1"/>
</dbReference>
<dbReference type="EMBL" id="JAVRRF010000003">
    <property type="protein sequence ID" value="KAK5066938.1"/>
    <property type="molecule type" value="Genomic_DNA"/>
</dbReference>
<gene>
    <name evidence="2" type="ORF">LTR69_002286</name>
</gene>
<accession>A0ABR0JLY7</accession>
<evidence type="ECO:0000313" key="2">
    <source>
        <dbReference type="EMBL" id="KAK5066938.1"/>
    </source>
</evidence>
<reference evidence="2 3" key="1">
    <citation type="submission" date="2023-08" db="EMBL/GenBank/DDBJ databases">
        <title>Black Yeasts Isolated from many extreme environments.</title>
        <authorList>
            <person name="Coleine C."/>
            <person name="Stajich J.E."/>
            <person name="Selbmann L."/>
        </authorList>
    </citation>
    <scope>NUCLEOTIDE SEQUENCE [LARGE SCALE GENOMIC DNA]</scope>
    <source>
        <strain evidence="2 3">CCFEE 6328</strain>
    </source>
</reference>
<comment type="caution">
    <text evidence="2">The sequence shown here is derived from an EMBL/GenBank/DDBJ whole genome shotgun (WGS) entry which is preliminary data.</text>
</comment>
<evidence type="ECO:0000313" key="3">
    <source>
        <dbReference type="Proteomes" id="UP001345691"/>
    </source>
</evidence>
<protein>
    <recommendedName>
        <fullName evidence="1">CorA-like transporter domain-containing protein</fullName>
    </recommendedName>
</protein>
<keyword evidence="3" id="KW-1185">Reference proteome</keyword>
<name>A0ABR0JLY7_9EURO</name>
<evidence type="ECO:0000259" key="1">
    <source>
        <dbReference type="Pfam" id="PF26616"/>
    </source>
</evidence>
<dbReference type="Proteomes" id="UP001345691">
    <property type="component" value="Unassembled WGS sequence"/>
</dbReference>
<dbReference type="InterPro" id="IPR058257">
    <property type="entry name" value="CorA-like_dom"/>
</dbReference>
<organism evidence="2 3">
    <name type="scientific">Exophiala sideris</name>
    <dbReference type="NCBI Taxonomy" id="1016849"/>
    <lineage>
        <taxon>Eukaryota</taxon>
        <taxon>Fungi</taxon>
        <taxon>Dikarya</taxon>
        <taxon>Ascomycota</taxon>
        <taxon>Pezizomycotina</taxon>
        <taxon>Eurotiomycetes</taxon>
        <taxon>Chaetothyriomycetidae</taxon>
        <taxon>Chaetothyriales</taxon>
        <taxon>Herpotrichiellaceae</taxon>
        <taxon>Exophiala</taxon>
    </lineage>
</organism>
<sequence>MDSLSSLIRSDQIYEHHYQSNIENIFLAEGNKAQLYAIDPEPDCQDRTASLAETLTVRTGGSHEKEESNTESEKICFHISDHAVDSTCHTFHTVLTYGNSSPERLESVEDFHQYVKRQRSPIILHIRQDTSHGPLLVTEKLYQEMCRYLGIFPRLKDILLYQGRRWDEVEIAPPRFQLNMRPTKKWSGAVSDETLDVKFDGAKSVEMAYCVRYIQLNNRAQAPCPWSLRQFVVYHRLNPTACSNIWVFVSLPAAAQQTFYRFLGNADASQTISGFNVHRVLLHWAVIQWRPYLAYLSGVLSGHTKSLLLAKHDRDGARGSADFELRQQLKQLEDNLLDTILCLNSSRRVVEDISAASITICHDMEGSKSGDDNIWGESGTWKSNMLGELSLLSECAESLRSKLRSSIQLVSAATPWIGRGIT</sequence>